<organism evidence="3 4">
    <name type="scientific">Herpetosiphon geysericola</name>
    <dbReference type="NCBI Taxonomy" id="70996"/>
    <lineage>
        <taxon>Bacteria</taxon>
        <taxon>Bacillati</taxon>
        <taxon>Chloroflexota</taxon>
        <taxon>Chloroflexia</taxon>
        <taxon>Herpetosiphonales</taxon>
        <taxon>Herpetosiphonaceae</taxon>
        <taxon>Herpetosiphon</taxon>
    </lineage>
</organism>
<protein>
    <submittedName>
        <fullName evidence="3">Uncharacterized protein</fullName>
    </submittedName>
</protein>
<dbReference type="Proteomes" id="UP000050277">
    <property type="component" value="Unassembled WGS sequence"/>
</dbReference>
<dbReference type="Gene3D" id="3.30.420.40">
    <property type="match status" value="2"/>
</dbReference>
<evidence type="ECO:0000313" key="4">
    <source>
        <dbReference type="Proteomes" id="UP000050277"/>
    </source>
</evidence>
<dbReference type="AlphaFoldDB" id="A0A0P6YZW0"/>
<gene>
    <name evidence="3" type="ORF">SE18_08615</name>
</gene>
<comment type="caution">
    <text evidence="3">The sequence shown here is derived from an EMBL/GenBank/DDBJ whole genome shotgun (WGS) entry which is preliminary data.</text>
</comment>
<dbReference type="InterPro" id="IPR049067">
    <property type="entry name" value="MreB-like_C"/>
</dbReference>
<dbReference type="SUPFAM" id="SSF53067">
    <property type="entry name" value="Actin-like ATPase domain"/>
    <property type="match status" value="2"/>
</dbReference>
<evidence type="ECO:0000313" key="3">
    <source>
        <dbReference type="EMBL" id="KPL90005.1"/>
    </source>
</evidence>
<reference evidence="3 4" key="1">
    <citation type="submission" date="2015-07" db="EMBL/GenBank/DDBJ databases">
        <title>Whole genome sequence of Herpetosiphon geysericola DSM 7119.</title>
        <authorList>
            <person name="Hemp J."/>
            <person name="Ward L.M."/>
            <person name="Pace L.A."/>
            <person name="Fischer W.W."/>
        </authorList>
    </citation>
    <scope>NUCLEOTIDE SEQUENCE [LARGE SCALE GENOMIC DNA]</scope>
    <source>
        <strain evidence="3 4">DSM 7119</strain>
    </source>
</reference>
<sequence>MTNTAMLAIGINPGFGNTKIVVNNGAGDEKSIVFPSIVAKAQRQVPGALEQIQTIQIKDESFWVGEDALIGSPRSEINKARLKDDYFIPALVRAGLEWLEVPREPSVAVSGLPASWADELDTATRLGELLRIAAAHTFSGSKIRIVSEPLGVLYSQVLDARGARVRPELAKSRVLIVDIGHYTVNAVVVNNLRPEPAMSFSLDLGTSTVLARIGQLLFASYEMDLTLFQIDQAVRNKGLLVSGEFLPLPPKAELVLADAGMKIVAKLTELLRGGGAIEKVLIGGGGAEMESLAQPIVDKYRQAIVVPNPQLSVATGFARLARYSINKGGQ</sequence>
<dbReference type="RefSeq" id="WP_054534036.1">
    <property type="nucleotide sequence ID" value="NZ_LGKP01000014.1"/>
</dbReference>
<dbReference type="Pfam" id="PF21522">
    <property type="entry name" value="MreB-like_C"/>
    <property type="match status" value="1"/>
</dbReference>
<dbReference type="InterPro" id="IPR043129">
    <property type="entry name" value="ATPase_NBD"/>
</dbReference>
<dbReference type="InterPro" id="IPR040607">
    <property type="entry name" value="ALP_N"/>
</dbReference>
<dbReference type="STRING" id="70996.SE18_08615"/>
<dbReference type="Pfam" id="PF17989">
    <property type="entry name" value="ALP_N"/>
    <property type="match status" value="1"/>
</dbReference>
<name>A0A0P6YZW0_9CHLR</name>
<evidence type="ECO:0000259" key="1">
    <source>
        <dbReference type="Pfam" id="PF17989"/>
    </source>
</evidence>
<evidence type="ECO:0000259" key="2">
    <source>
        <dbReference type="Pfam" id="PF21522"/>
    </source>
</evidence>
<keyword evidence="4" id="KW-1185">Reference proteome</keyword>
<dbReference type="EMBL" id="LGKP01000014">
    <property type="protein sequence ID" value="KPL90005.1"/>
    <property type="molecule type" value="Genomic_DNA"/>
</dbReference>
<accession>A0A0P6YZW0</accession>
<feature type="domain" description="Actin homologue MreB-like C-terminal" evidence="2">
    <location>
        <begin position="176"/>
        <end position="289"/>
    </location>
</feature>
<proteinExistence type="predicted"/>
<dbReference type="OrthoDB" id="143961at2"/>
<feature type="domain" description="Actin-like protein N-terminal" evidence="1">
    <location>
        <begin position="13"/>
        <end position="120"/>
    </location>
</feature>